<dbReference type="GO" id="GO:0000160">
    <property type="term" value="P:phosphorelay signal transduction system"/>
    <property type="evidence" value="ECO:0007669"/>
    <property type="project" value="InterPro"/>
</dbReference>
<dbReference type="GO" id="GO:0006355">
    <property type="term" value="P:regulation of DNA-templated transcription"/>
    <property type="evidence" value="ECO:0007669"/>
    <property type="project" value="InterPro"/>
</dbReference>
<feature type="transmembrane region" description="Helical" evidence="2">
    <location>
        <begin position="154"/>
        <end position="175"/>
    </location>
</feature>
<dbReference type="InterPro" id="IPR001867">
    <property type="entry name" value="OmpR/PhoB-type_DNA-bd"/>
</dbReference>
<dbReference type="InterPro" id="IPR036388">
    <property type="entry name" value="WH-like_DNA-bd_sf"/>
</dbReference>
<keyword evidence="1" id="KW-0238">DNA-binding</keyword>
<dbReference type="SUPFAM" id="SSF46894">
    <property type="entry name" value="C-terminal effector domain of the bipartite response regulators"/>
    <property type="match status" value="1"/>
</dbReference>
<dbReference type="GO" id="GO:0003677">
    <property type="term" value="F:DNA binding"/>
    <property type="evidence" value="ECO:0007669"/>
    <property type="project" value="UniProtKB-KW"/>
</dbReference>
<dbReference type="EMBL" id="CP165628">
    <property type="protein sequence ID" value="XDU72074.1"/>
    <property type="molecule type" value="Genomic_DNA"/>
</dbReference>
<dbReference type="Gene3D" id="1.10.10.10">
    <property type="entry name" value="Winged helix-like DNA-binding domain superfamily/Winged helix DNA-binding domain"/>
    <property type="match status" value="1"/>
</dbReference>
<keyword evidence="2" id="KW-0812">Transmembrane</keyword>
<organism evidence="4">
    <name type="scientific">Rouxiella sp. WC2420</name>
    <dbReference type="NCBI Taxonomy" id="3234145"/>
    <lineage>
        <taxon>Bacteria</taxon>
        <taxon>Pseudomonadati</taxon>
        <taxon>Pseudomonadota</taxon>
        <taxon>Gammaproteobacteria</taxon>
        <taxon>Enterobacterales</taxon>
        <taxon>Yersiniaceae</taxon>
        <taxon>Rouxiella</taxon>
    </lineage>
</organism>
<protein>
    <submittedName>
        <fullName evidence="4">Transcriptional regulator</fullName>
    </submittedName>
</protein>
<gene>
    <name evidence="4" type="ORF">AB3G37_21630</name>
</gene>
<evidence type="ECO:0000259" key="3">
    <source>
        <dbReference type="SMART" id="SM00862"/>
    </source>
</evidence>
<keyword evidence="2" id="KW-0472">Membrane</keyword>
<reference evidence="4" key="1">
    <citation type="submission" date="2024-07" db="EMBL/GenBank/DDBJ databases">
        <authorList>
            <person name="Biller S.J."/>
        </authorList>
    </citation>
    <scope>NUCLEOTIDE SEQUENCE</scope>
    <source>
        <strain evidence="4">WC2420</strain>
    </source>
</reference>
<evidence type="ECO:0000256" key="1">
    <source>
        <dbReference type="ARBA" id="ARBA00023125"/>
    </source>
</evidence>
<proteinExistence type="predicted"/>
<dbReference type="SMART" id="SM00862">
    <property type="entry name" value="Trans_reg_C"/>
    <property type="match status" value="1"/>
</dbReference>
<dbReference type="AlphaFoldDB" id="A0AB39VQ27"/>
<name>A0AB39VQ27_9GAMM</name>
<dbReference type="RefSeq" id="WP_369789049.1">
    <property type="nucleotide sequence ID" value="NZ_CP165628.1"/>
</dbReference>
<feature type="domain" description="OmpR/PhoB-type" evidence="3">
    <location>
        <begin position="25"/>
        <end position="99"/>
    </location>
</feature>
<evidence type="ECO:0000256" key="2">
    <source>
        <dbReference type="SAM" id="Phobius"/>
    </source>
</evidence>
<sequence>MASNKVPLREGIYYNSTFSCLESTAGDIHLTPNEKKILEIILDKRGRKDTIIDEIWHQKGIVVSESSYHQLVKMLRRKFTAAGLPSSCLKTIPRYGIVYVNEAVIKPECLPDTYRCLPTAIKELLPYGAGGDVITQANFFAPQYLGHSKLSSRYFTVFIIFTASLFMFALLSNTFSSNYFKQIKYLNQVNYYMAPSAQVSEAIWQRIEQHILPMTREVYVASNGPKMWVAYCEKSIYKDNAPCAYEHFSMY</sequence>
<evidence type="ECO:0000313" key="4">
    <source>
        <dbReference type="EMBL" id="XDU72074.1"/>
    </source>
</evidence>
<dbReference type="InterPro" id="IPR016032">
    <property type="entry name" value="Sig_transdc_resp-reg_C-effctor"/>
</dbReference>
<accession>A0AB39VQ27</accession>
<keyword evidence="2" id="KW-1133">Transmembrane helix</keyword>